<evidence type="ECO:0000256" key="4">
    <source>
        <dbReference type="ARBA" id="ARBA00022679"/>
    </source>
</evidence>
<dbReference type="GO" id="GO:0016263">
    <property type="term" value="F:glycoprotein-N-acetylgalactosamine 3-beta-galactosyltransferase activity"/>
    <property type="evidence" value="ECO:0007669"/>
    <property type="project" value="TreeGrafter"/>
</dbReference>
<proteinExistence type="inferred from homology"/>
<evidence type="ECO:0000256" key="3">
    <source>
        <dbReference type="ARBA" id="ARBA00022676"/>
    </source>
</evidence>
<evidence type="ECO:0000256" key="6">
    <source>
        <dbReference type="ARBA" id="ARBA00022968"/>
    </source>
</evidence>
<keyword evidence="5" id="KW-0812">Transmembrane</keyword>
<dbReference type="InterPro" id="IPR026050">
    <property type="entry name" value="C1GALT1/C1GALT1_chp1"/>
</dbReference>
<dbReference type="EMBL" id="REGN01001542">
    <property type="protein sequence ID" value="RNA33988.1"/>
    <property type="molecule type" value="Genomic_DNA"/>
</dbReference>
<dbReference type="AlphaFoldDB" id="A0A3M7SEJ4"/>
<sequence length="326" mass="38660">MILLLSLIHNNEYFQYKENVIKPTIFCLIKTHPKNIKSNKTLTVYNVWARKCDNYRFVTRLPKELLPKNINTNETFEVFDKFYMIQPKGLKTETHARLTLKVYYAMLYVYQKFPKYDWYYIVDDDAYANIENFKEFLQNKNHREAITFGYVIKLFVSQGYHSGGPGYVLSNEAFVRVGSALKKNIKNCPDSGIDDVDVNKCVRKYNGTVGVSCDEKKRDRFLVMKFKDHLKGKFPSWMIKYGGCKALKGIDCCADLPLSFHYMTPQDMIRMDRAIQIQKNNLRWSREKLNSTFQYRFRDLAKIYLMLEDMEFNTSEYQKYMNISTF</sequence>
<name>A0A3M7SEJ4_BRAPC</name>
<protein>
    <submittedName>
        <fullName evidence="10">Glyco-N-acetylgalactosamine 3-beta-galactosyltransferase 1-like</fullName>
    </submittedName>
</protein>
<evidence type="ECO:0000256" key="5">
    <source>
        <dbReference type="ARBA" id="ARBA00022692"/>
    </source>
</evidence>
<dbReference type="Pfam" id="PF01762">
    <property type="entry name" value="Galactosyl_T"/>
    <property type="match status" value="1"/>
</dbReference>
<dbReference type="PANTHER" id="PTHR23033">
    <property type="entry name" value="BETA1,3-GALACTOSYLTRANSFERASE"/>
    <property type="match status" value="1"/>
</dbReference>
<dbReference type="GO" id="GO:0000139">
    <property type="term" value="C:Golgi membrane"/>
    <property type="evidence" value="ECO:0007669"/>
    <property type="project" value="UniProtKB-SubCell"/>
</dbReference>
<evidence type="ECO:0000256" key="1">
    <source>
        <dbReference type="ARBA" id="ARBA00004323"/>
    </source>
</evidence>
<evidence type="ECO:0000256" key="2">
    <source>
        <dbReference type="ARBA" id="ARBA00006462"/>
    </source>
</evidence>
<dbReference type="STRING" id="10195.A0A3M7SEJ4"/>
<evidence type="ECO:0000313" key="11">
    <source>
        <dbReference type="Proteomes" id="UP000276133"/>
    </source>
</evidence>
<evidence type="ECO:0000256" key="9">
    <source>
        <dbReference type="ARBA" id="ARBA00023136"/>
    </source>
</evidence>
<dbReference type="InterPro" id="IPR002659">
    <property type="entry name" value="Glyco_trans_31"/>
</dbReference>
<evidence type="ECO:0000256" key="8">
    <source>
        <dbReference type="ARBA" id="ARBA00023034"/>
    </source>
</evidence>
<comment type="subcellular location">
    <subcellularLocation>
        <location evidence="1">Golgi apparatus membrane</location>
        <topology evidence="1">Single-pass type II membrane protein</topology>
    </subcellularLocation>
</comment>
<keyword evidence="3 10" id="KW-0328">Glycosyltransferase</keyword>
<dbReference type="OrthoDB" id="414175at2759"/>
<accession>A0A3M7SEJ4</accession>
<dbReference type="Gene3D" id="3.90.550.50">
    <property type="match status" value="1"/>
</dbReference>
<reference evidence="10 11" key="1">
    <citation type="journal article" date="2018" name="Sci. Rep.">
        <title>Genomic signatures of local adaptation to the degree of environmental predictability in rotifers.</title>
        <authorList>
            <person name="Franch-Gras L."/>
            <person name="Hahn C."/>
            <person name="Garcia-Roger E.M."/>
            <person name="Carmona M.J."/>
            <person name="Serra M."/>
            <person name="Gomez A."/>
        </authorList>
    </citation>
    <scope>NUCLEOTIDE SEQUENCE [LARGE SCALE GENOMIC DNA]</scope>
    <source>
        <strain evidence="10">HYR1</strain>
    </source>
</reference>
<comment type="similarity">
    <text evidence="2">Belongs to the glycosyltransferase 31 family. Beta3-Gal-T subfamily.</text>
</comment>
<gene>
    <name evidence="10" type="ORF">BpHYR1_002833</name>
</gene>
<dbReference type="Proteomes" id="UP000276133">
    <property type="component" value="Unassembled WGS sequence"/>
</dbReference>
<comment type="caution">
    <text evidence="10">The sequence shown here is derived from an EMBL/GenBank/DDBJ whole genome shotgun (WGS) entry which is preliminary data.</text>
</comment>
<keyword evidence="6" id="KW-0735">Signal-anchor</keyword>
<organism evidence="10 11">
    <name type="scientific">Brachionus plicatilis</name>
    <name type="common">Marine rotifer</name>
    <name type="synonym">Brachionus muelleri</name>
    <dbReference type="NCBI Taxonomy" id="10195"/>
    <lineage>
        <taxon>Eukaryota</taxon>
        <taxon>Metazoa</taxon>
        <taxon>Spiralia</taxon>
        <taxon>Gnathifera</taxon>
        <taxon>Rotifera</taxon>
        <taxon>Eurotatoria</taxon>
        <taxon>Monogononta</taxon>
        <taxon>Pseudotrocha</taxon>
        <taxon>Ploima</taxon>
        <taxon>Brachionidae</taxon>
        <taxon>Brachionus</taxon>
    </lineage>
</organism>
<keyword evidence="8" id="KW-0333">Golgi apparatus</keyword>
<dbReference type="PANTHER" id="PTHR23033:SF14">
    <property type="entry name" value="GLYCOPROTEIN-N-ACETYLGALACTOSAMINE 3-BETA-GALACTOSYLTRANSFERASE 1-RELATED"/>
    <property type="match status" value="1"/>
</dbReference>
<evidence type="ECO:0000313" key="10">
    <source>
        <dbReference type="EMBL" id="RNA33988.1"/>
    </source>
</evidence>
<keyword evidence="11" id="KW-1185">Reference proteome</keyword>
<evidence type="ECO:0000256" key="7">
    <source>
        <dbReference type="ARBA" id="ARBA00022989"/>
    </source>
</evidence>
<keyword evidence="4 10" id="KW-0808">Transferase</keyword>
<keyword evidence="9" id="KW-0472">Membrane</keyword>
<keyword evidence="7" id="KW-1133">Transmembrane helix</keyword>